<dbReference type="EMBL" id="BMEC01000010">
    <property type="protein sequence ID" value="GGC42603.1"/>
    <property type="molecule type" value="Genomic_DNA"/>
</dbReference>
<keyword evidence="2" id="KW-1185">Reference proteome</keyword>
<dbReference type="Proteomes" id="UP000636010">
    <property type="component" value="Unassembled WGS sequence"/>
</dbReference>
<accession>A0ABQ1MPN6</accession>
<evidence type="ECO:0000313" key="2">
    <source>
        <dbReference type="Proteomes" id="UP000636010"/>
    </source>
</evidence>
<reference evidence="2" key="1">
    <citation type="journal article" date="2019" name="Int. J. Syst. Evol. Microbiol.">
        <title>The Global Catalogue of Microorganisms (GCM) 10K type strain sequencing project: providing services to taxonomists for standard genome sequencing and annotation.</title>
        <authorList>
            <consortium name="The Broad Institute Genomics Platform"/>
            <consortium name="The Broad Institute Genome Sequencing Center for Infectious Disease"/>
            <person name="Wu L."/>
            <person name="Ma J."/>
        </authorList>
    </citation>
    <scope>NUCLEOTIDE SEQUENCE [LARGE SCALE GENOMIC DNA]</scope>
    <source>
        <strain evidence="2">CGMCC 1.10832</strain>
    </source>
</reference>
<dbReference type="PROSITE" id="PS51257">
    <property type="entry name" value="PROKAR_LIPOPROTEIN"/>
    <property type="match status" value="1"/>
</dbReference>
<sequence length="123" mass="14160">MEAKFRKEMRIKYILFALLIIGCSKDKNNSISSYEILNTSYAQKLNKEKFLVMYKNPLNIGYFSNDTLIFDSIVFVLKQPINSSKGDSKGGKDLMDYDVMYKQGADYSDEQKKVIKEIAGEDE</sequence>
<comment type="caution">
    <text evidence="1">The sequence shown here is derived from an EMBL/GenBank/DDBJ whole genome shotgun (WGS) entry which is preliminary data.</text>
</comment>
<proteinExistence type="predicted"/>
<dbReference type="RefSeq" id="WP_188464989.1">
    <property type="nucleotide sequence ID" value="NZ_BAABHU010000010.1"/>
</dbReference>
<name>A0ABQ1MPN6_9BACT</name>
<gene>
    <name evidence="1" type="ORF">GCM10011506_30230</name>
</gene>
<protein>
    <submittedName>
        <fullName evidence="1">Uncharacterized protein</fullName>
    </submittedName>
</protein>
<evidence type="ECO:0000313" key="1">
    <source>
        <dbReference type="EMBL" id="GGC42603.1"/>
    </source>
</evidence>
<organism evidence="1 2">
    <name type="scientific">Marivirga lumbricoides</name>
    <dbReference type="NCBI Taxonomy" id="1046115"/>
    <lineage>
        <taxon>Bacteria</taxon>
        <taxon>Pseudomonadati</taxon>
        <taxon>Bacteroidota</taxon>
        <taxon>Cytophagia</taxon>
        <taxon>Cytophagales</taxon>
        <taxon>Marivirgaceae</taxon>
        <taxon>Marivirga</taxon>
    </lineage>
</organism>